<feature type="active site" description="Charge relay system" evidence="9 10">
    <location>
        <position position="168"/>
    </location>
</feature>
<dbReference type="SUPFAM" id="SSF52743">
    <property type="entry name" value="Subtilisin-like"/>
    <property type="match status" value="1"/>
</dbReference>
<evidence type="ECO:0000259" key="12">
    <source>
        <dbReference type="Pfam" id="PF00082"/>
    </source>
</evidence>
<dbReference type="Pfam" id="PF00082">
    <property type="entry name" value="Peptidase_S8"/>
    <property type="match status" value="1"/>
</dbReference>
<dbReference type="PRINTS" id="PR00723">
    <property type="entry name" value="SUBTILISIN"/>
</dbReference>
<feature type="active site" description="Charge relay system" evidence="9 10">
    <location>
        <position position="391"/>
    </location>
</feature>
<evidence type="ECO:0000313" key="13">
    <source>
        <dbReference type="EMBL" id="OZM56499.1"/>
    </source>
</evidence>
<evidence type="ECO:0000256" key="10">
    <source>
        <dbReference type="PROSITE-ProRule" id="PRU01240"/>
    </source>
</evidence>
<dbReference type="SUPFAM" id="SSF141571">
    <property type="entry name" value="Pentapeptide repeat-like"/>
    <property type="match status" value="1"/>
</dbReference>
<evidence type="ECO:0000256" key="1">
    <source>
        <dbReference type="ARBA" id="ARBA00001913"/>
    </source>
</evidence>
<evidence type="ECO:0000313" key="14">
    <source>
        <dbReference type="Proteomes" id="UP000217083"/>
    </source>
</evidence>
<dbReference type="InterPro" id="IPR015500">
    <property type="entry name" value="Peptidase_S8_subtilisin-rel"/>
</dbReference>
<reference evidence="13 14" key="2">
    <citation type="submission" date="2017-09" db="EMBL/GenBank/DDBJ databases">
        <title>Bacillus patelloidae sp. nov., isolated from the intestinal tract of a marine limpet.</title>
        <authorList>
            <person name="Liu R."/>
            <person name="Dong C."/>
            <person name="Shao Z."/>
        </authorList>
    </citation>
    <scope>NUCLEOTIDE SEQUENCE [LARGE SCALE GENOMIC DNA]</scope>
    <source>
        <strain evidence="13 14">SA5d-4</strain>
    </source>
</reference>
<accession>A0A263BS07</accession>
<evidence type="ECO:0000256" key="7">
    <source>
        <dbReference type="ARBA" id="ARBA00022825"/>
    </source>
</evidence>
<dbReference type="InterPro" id="IPR036852">
    <property type="entry name" value="Peptidase_S8/S53_dom_sf"/>
</dbReference>
<dbReference type="CDD" id="cd07487">
    <property type="entry name" value="Peptidases_S8_1"/>
    <property type="match status" value="1"/>
</dbReference>
<dbReference type="EMBL" id="NPIA01000006">
    <property type="protein sequence ID" value="OZM56499.1"/>
    <property type="molecule type" value="Genomic_DNA"/>
</dbReference>
<dbReference type="AlphaFoldDB" id="A0A263BS07"/>
<dbReference type="Proteomes" id="UP000217083">
    <property type="component" value="Unassembled WGS sequence"/>
</dbReference>
<dbReference type="GO" id="GO:0006508">
    <property type="term" value="P:proteolysis"/>
    <property type="evidence" value="ECO:0007669"/>
    <property type="project" value="UniProtKB-KW"/>
</dbReference>
<dbReference type="PANTHER" id="PTHR43806:SF11">
    <property type="entry name" value="CEREVISIN-RELATED"/>
    <property type="match status" value="1"/>
</dbReference>
<dbReference type="InterPro" id="IPR023828">
    <property type="entry name" value="Peptidase_S8_Ser-AS"/>
</dbReference>
<keyword evidence="5 10" id="KW-0645">Protease</keyword>
<evidence type="ECO:0000256" key="5">
    <source>
        <dbReference type="ARBA" id="ARBA00022670"/>
    </source>
</evidence>
<name>A0A263BS07_9BACI</name>
<evidence type="ECO:0000256" key="4">
    <source>
        <dbReference type="ARBA" id="ARBA00022525"/>
    </source>
</evidence>
<dbReference type="RefSeq" id="WP_094925510.1">
    <property type="nucleotide sequence ID" value="NZ_NPIA01000006.1"/>
</dbReference>
<keyword evidence="14" id="KW-1185">Reference proteome</keyword>
<dbReference type="Gene3D" id="2.160.20.80">
    <property type="entry name" value="E3 ubiquitin-protein ligase SopA"/>
    <property type="match status" value="1"/>
</dbReference>
<comment type="caution">
    <text evidence="13">The sequence shown here is derived from an EMBL/GenBank/DDBJ whole genome shotgun (WGS) entry which is preliminary data.</text>
</comment>
<feature type="signal peptide" evidence="11">
    <location>
        <begin position="1"/>
        <end position="26"/>
    </location>
</feature>
<dbReference type="Gene3D" id="3.40.50.200">
    <property type="entry name" value="Peptidase S8/S53 domain"/>
    <property type="match status" value="1"/>
</dbReference>
<evidence type="ECO:0000256" key="3">
    <source>
        <dbReference type="ARBA" id="ARBA00011073"/>
    </source>
</evidence>
<reference evidence="14" key="1">
    <citation type="submission" date="2017-08" db="EMBL/GenBank/DDBJ databases">
        <authorList>
            <person name="Huang Z."/>
        </authorList>
    </citation>
    <scope>NUCLEOTIDE SEQUENCE [LARGE SCALE GENOMIC DNA]</scope>
    <source>
        <strain evidence="14">SA5d-4</strain>
    </source>
</reference>
<dbReference type="GO" id="GO:0005576">
    <property type="term" value="C:extracellular region"/>
    <property type="evidence" value="ECO:0007669"/>
    <property type="project" value="UniProtKB-SubCell"/>
</dbReference>
<keyword evidence="7 10" id="KW-0720">Serine protease</keyword>
<sequence>MKKIKALLGLAACASMILVSVHSGQASSVLPLGQVKQQDNLETSKIHPNLVDLLNTNREGTVNVIVSKKPGSTGVLETAKLLGATIKSEWEFINTFSAEIKVSLLDELAAHEGVLVINEDSKIVSTGFDVTNSSDVAAIQNTYNSAVQVEGAWARGITGKGVTVAVVDSGVSQSERNDFGERLIGRVTLNSNVQDEFGHGTHVASIIAGDGTASNGKYVGIAPGANILSVKYSNANGMSTEADLVDALQWIFENRQDYNIRVVNISSTVGTKSRYTESATAAAVELLWASGVVVVTSSGNNGYDSCSTCSAPANDPFVITVGAVDDNGTEYLGDDFQKPWSSKGVTMSGVSKPEVMAPGTNIVAYMPYGNNRNVKPENVVDGAYFKMGGTSMAAPVVSGVVALMLEANPDLTPNQIKWILQATGRDYLEFKDRFLRQLSKEQKDNLDIDNVHHSYRAYSSGDYGIVNADAAVYYAVNYQTSSIPSANMNFTFSPMIWGNDSNVTFSNATWSNATWSNATWSNATWSNATWSNATWSNATWSNVYWK</sequence>
<dbReference type="PROSITE" id="PS00137">
    <property type="entry name" value="SUBTILASE_HIS"/>
    <property type="match status" value="1"/>
</dbReference>
<feature type="domain" description="Peptidase S8/S53" evidence="12">
    <location>
        <begin position="159"/>
        <end position="424"/>
    </location>
</feature>
<organism evidence="13 14">
    <name type="scientific">Lottiidibacillus patelloidae</name>
    <dbReference type="NCBI Taxonomy" id="2670334"/>
    <lineage>
        <taxon>Bacteria</taxon>
        <taxon>Bacillati</taxon>
        <taxon>Bacillota</taxon>
        <taxon>Bacilli</taxon>
        <taxon>Bacillales</taxon>
        <taxon>Bacillaceae</taxon>
        <taxon>Lottiidibacillus</taxon>
    </lineage>
</organism>
<evidence type="ECO:0000256" key="11">
    <source>
        <dbReference type="SAM" id="SignalP"/>
    </source>
</evidence>
<gene>
    <name evidence="13" type="ORF">CIB95_12040</name>
</gene>
<dbReference type="PROSITE" id="PS00138">
    <property type="entry name" value="SUBTILASE_SER"/>
    <property type="match status" value="1"/>
</dbReference>
<keyword evidence="4" id="KW-0964">Secreted</keyword>
<keyword evidence="8" id="KW-0106">Calcium</keyword>
<evidence type="ECO:0000256" key="6">
    <source>
        <dbReference type="ARBA" id="ARBA00022801"/>
    </source>
</evidence>
<feature type="chain" id="PRO_5012944065" description="Peptidase S8/S53 domain-containing protein" evidence="11">
    <location>
        <begin position="27"/>
        <end position="546"/>
    </location>
</feature>
<evidence type="ECO:0000256" key="2">
    <source>
        <dbReference type="ARBA" id="ARBA00004613"/>
    </source>
</evidence>
<dbReference type="InterPro" id="IPR050131">
    <property type="entry name" value="Peptidase_S8_subtilisin-like"/>
</dbReference>
<dbReference type="PROSITE" id="PS51892">
    <property type="entry name" value="SUBTILASE"/>
    <property type="match status" value="1"/>
</dbReference>
<comment type="subcellular location">
    <subcellularLocation>
        <location evidence="2">Secreted</location>
    </subcellularLocation>
</comment>
<dbReference type="InterPro" id="IPR022398">
    <property type="entry name" value="Peptidase_S8_His-AS"/>
</dbReference>
<keyword evidence="11" id="KW-0732">Signal</keyword>
<comment type="similarity">
    <text evidence="3 10">Belongs to the peptidase S8 family.</text>
</comment>
<keyword evidence="6 10" id="KW-0378">Hydrolase</keyword>
<comment type="cofactor">
    <cofactor evidence="1">
        <name>Ca(2+)</name>
        <dbReference type="ChEBI" id="CHEBI:29108"/>
    </cofactor>
</comment>
<dbReference type="GO" id="GO:0004252">
    <property type="term" value="F:serine-type endopeptidase activity"/>
    <property type="evidence" value="ECO:0007669"/>
    <property type="project" value="UniProtKB-UniRule"/>
</dbReference>
<dbReference type="InterPro" id="IPR000209">
    <property type="entry name" value="Peptidase_S8/S53_dom"/>
</dbReference>
<feature type="active site" description="Charge relay system" evidence="9 10">
    <location>
        <position position="199"/>
    </location>
</feature>
<evidence type="ECO:0000256" key="8">
    <source>
        <dbReference type="ARBA" id="ARBA00022837"/>
    </source>
</evidence>
<dbReference type="PANTHER" id="PTHR43806">
    <property type="entry name" value="PEPTIDASE S8"/>
    <property type="match status" value="1"/>
</dbReference>
<evidence type="ECO:0000256" key="9">
    <source>
        <dbReference type="PIRSR" id="PIRSR615500-1"/>
    </source>
</evidence>
<proteinExistence type="inferred from homology"/>
<protein>
    <recommendedName>
        <fullName evidence="12">Peptidase S8/S53 domain-containing protein</fullName>
    </recommendedName>
</protein>